<evidence type="ECO:0000313" key="4">
    <source>
        <dbReference type="EMBL" id="KAK0172881.1"/>
    </source>
</evidence>
<dbReference type="AlphaFoldDB" id="A0AA39FNU6"/>
<dbReference type="PANTHER" id="PTHR14699:SF0">
    <property type="entry name" value="TETRATRICOPEPTIDE REPEAT PROTEIN 21 HOMOLOG"/>
    <property type="match status" value="1"/>
</dbReference>
<dbReference type="InterPro" id="IPR056835">
    <property type="entry name" value="ARM_TT21_5th"/>
</dbReference>
<comment type="caution">
    <text evidence="4">The sequence shown here is derived from an EMBL/GenBank/DDBJ whole genome shotgun (WGS) entry which is preliminary data.</text>
</comment>
<proteinExistence type="inferred from homology"/>
<keyword evidence="5" id="KW-1185">Reference proteome</keyword>
<dbReference type="InterPro" id="IPR011990">
    <property type="entry name" value="TPR-like_helical_dom_sf"/>
</dbReference>
<dbReference type="GO" id="GO:0035721">
    <property type="term" value="P:intraciliary retrograde transport"/>
    <property type="evidence" value="ECO:0007669"/>
    <property type="project" value="TreeGrafter"/>
</dbReference>
<evidence type="ECO:0000259" key="3">
    <source>
        <dbReference type="Pfam" id="PF25064"/>
    </source>
</evidence>
<gene>
    <name evidence="4" type="ORF">PV328_006147</name>
</gene>
<dbReference type="Pfam" id="PF25064">
    <property type="entry name" value="ARM_TT21_5th"/>
    <property type="match status" value="1"/>
</dbReference>
<dbReference type="EMBL" id="JAQQBS010000002">
    <property type="protein sequence ID" value="KAK0172881.1"/>
    <property type="molecule type" value="Genomic_DNA"/>
</dbReference>
<name>A0AA39FNU6_9HYME</name>
<evidence type="ECO:0000313" key="5">
    <source>
        <dbReference type="Proteomes" id="UP001168990"/>
    </source>
</evidence>
<dbReference type="InterPro" id="IPR019734">
    <property type="entry name" value="TPR_rpt"/>
</dbReference>
<dbReference type="GO" id="GO:0030991">
    <property type="term" value="C:intraciliary transport particle A"/>
    <property type="evidence" value="ECO:0007669"/>
    <property type="project" value="TreeGrafter"/>
</dbReference>
<accession>A0AA39FNU6</accession>
<dbReference type="Proteomes" id="UP001168990">
    <property type="component" value="Unassembled WGS sequence"/>
</dbReference>
<protein>
    <recommendedName>
        <fullName evidence="6">Tetratricopeptide repeat protein 21B</fullName>
    </recommendedName>
</protein>
<feature type="domain" description="Tetratricopeptide repeat protein 21A/21B C-terminal ARM" evidence="2">
    <location>
        <begin position="118"/>
        <end position="328"/>
    </location>
</feature>
<feature type="domain" description="Tetratricopeptide repeat protein 21A/21B fifth ARM repeats" evidence="3">
    <location>
        <begin position="19"/>
        <end position="88"/>
    </location>
</feature>
<evidence type="ECO:0008006" key="6">
    <source>
        <dbReference type="Google" id="ProtNLM"/>
    </source>
</evidence>
<reference evidence="4" key="1">
    <citation type="journal article" date="2023" name="bioRxiv">
        <title>Scaffold-level genome assemblies of two parasitoid biocontrol wasps reveal the parthenogenesis mechanism and an associated novel virus.</title>
        <authorList>
            <person name="Inwood S."/>
            <person name="Skelly J."/>
            <person name="Guhlin J."/>
            <person name="Harrop T."/>
            <person name="Goldson S."/>
            <person name="Dearden P."/>
        </authorList>
    </citation>
    <scope>NUCLEOTIDE SEQUENCE</scope>
    <source>
        <strain evidence="4">Irish</strain>
        <tissue evidence="4">Whole body</tissue>
    </source>
</reference>
<dbReference type="GO" id="GO:0061512">
    <property type="term" value="P:protein localization to cilium"/>
    <property type="evidence" value="ECO:0007669"/>
    <property type="project" value="TreeGrafter"/>
</dbReference>
<dbReference type="InterPro" id="IPR040364">
    <property type="entry name" value="TTC21A/TTC21B"/>
</dbReference>
<dbReference type="PANTHER" id="PTHR14699">
    <property type="entry name" value="STI2 PROTEIN-RELATED"/>
    <property type="match status" value="1"/>
</dbReference>
<reference evidence="4" key="2">
    <citation type="submission" date="2023-03" db="EMBL/GenBank/DDBJ databases">
        <authorList>
            <person name="Inwood S.N."/>
            <person name="Skelly J.G."/>
            <person name="Guhlin J."/>
            <person name="Harrop T.W.R."/>
            <person name="Goldson S.G."/>
            <person name="Dearden P.K."/>
        </authorList>
    </citation>
    <scope>NUCLEOTIDE SEQUENCE</scope>
    <source>
        <strain evidence="4">Irish</strain>
        <tissue evidence="4">Whole body</tissue>
    </source>
</reference>
<dbReference type="GO" id="GO:0005929">
    <property type="term" value="C:cilium"/>
    <property type="evidence" value="ECO:0007669"/>
    <property type="project" value="GOC"/>
</dbReference>
<dbReference type="FunFam" id="1.25.40.10:FF:000219">
    <property type="entry name" value="Tetratricopeptide repeat domain 21B"/>
    <property type="match status" value="1"/>
</dbReference>
<dbReference type="SMART" id="SM00028">
    <property type="entry name" value="TPR"/>
    <property type="match status" value="3"/>
</dbReference>
<organism evidence="4 5">
    <name type="scientific">Microctonus aethiopoides</name>
    <dbReference type="NCBI Taxonomy" id="144406"/>
    <lineage>
        <taxon>Eukaryota</taxon>
        <taxon>Metazoa</taxon>
        <taxon>Ecdysozoa</taxon>
        <taxon>Arthropoda</taxon>
        <taxon>Hexapoda</taxon>
        <taxon>Insecta</taxon>
        <taxon>Pterygota</taxon>
        <taxon>Neoptera</taxon>
        <taxon>Endopterygota</taxon>
        <taxon>Hymenoptera</taxon>
        <taxon>Apocrita</taxon>
        <taxon>Ichneumonoidea</taxon>
        <taxon>Braconidae</taxon>
        <taxon>Euphorinae</taxon>
        <taxon>Microctonus</taxon>
    </lineage>
</organism>
<evidence type="ECO:0000256" key="1">
    <source>
        <dbReference type="ARBA" id="ARBA00010935"/>
    </source>
</evidence>
<dbReference type="Pfam" id="PF25063">
    <property type="entry name" value="ARM_TT21_C"/>
    <property type="match status" value="1"/>
</dbReference>
<dbReference type="Gene3D" id="1.25.40.10">
    <property type="entry name" value="Tetratricopeptide repeat domain"/>
    <property type="match status" value="1"/>
</dbReference>
<dbReference type="InterPro" id="IPR056834">
    <property type="entry name" value="ARM_TT21_C"/>
</dbReference>
<evidence type="ECO:0000259" key="2">
    <source>
        <dbReference type="Pfam" id="PF25063"/>
    </source>
</evidence>
<dbReference type="SUPFAM" id="SSF48452">
    <property type="entry name" value="TPR-like"/>
    <property type="match status" value="2"/>
</dbReference>
<comment type="similarity">
    <text evidence="1">Belongs to the TTC21 family.</text>
</comment>
<sequence>MVVVVVVVGSGGSGYSGGSGNIADLDEWLSRAEAATEASNRDAGFYYCSGLRDWRTGKLNSALRHFNAARRDPEWGQQAIYNMIEICLDPDDDSALSSEAFNEEDVEYQDSRTMALKTAQRLLQELNPKGSPHEMLTHRLLGNFFLLSTKLKTNIERALQDCTALASQETLRDHVGPALGLATAHILLKQTPRARNHLKRVAKNIWTFEDAEYLERCWLLLAEIYVQSNKYELANELLRKVLQHNATCVRAHELSGYIAEREQNYREAAALYSQAWKFGGKTKLSVGYKLAYCCLKSKKYADAIQGCNEVLRQNSDFPRIRKEILEKSINSIRT</sequence>